<keyword evidence="7" id="KW-0472">Membrane</keyword>
<dbReference type="InterPro" id="IPR001834">
    <property type="entry name" value="CBR-like"/>
</dbReference>
<proteinExistence type="inferred from homology"/>
<evidence type="ECO:0000256" key="1">
    <source>
        <dbReference type="ARBA" id="ARBA00001974"/>
    </source>
</evidence>
<dbReference type="Gene3D" id="2.40.30.10">
    <property type="entry name" value="Translation factors"/>
    <property type="match status" value="1"/>
</dbReference>
<accession>A0ABR1FUU7</accession>
<dbReference type="EMBL" id="JBBJCI010000226">
    <property type="protein sequence ID" value="KAK7239165.1"/>
    <property type="molecule type" value="Genomic_DNA"/>
</dbReference>
<sequence>MEQLLAIALVVGVVVAAALFFMGGGKKKFLDKSRQKLKLGKITKITHDTTKFTFDLPSPSMSLGLPLGKHVKIFAPNMTGVEAGKWNGRDDPEADVDEIQRSYTPTSSEEDTGRVDLVLKVYKGGVVDRFPDGGKMSQYFGGLKVGDEVAISGPVGMTEYLGGGKWLHGRREISASAVGMMAGGTGITPMYQILQVALKDPKDKTTFSLLFANQTPDDILIKAELDALAKKYPARFSVHYTVDRAPKGWAGSTGFISAEMIEAHLPAASPKTLVVMCGPPPMIKFACKQNLDKLGYDKKLQLAF</sequence>
<protein>
    <recommendedName>
        <fullName evidence="6">NADH-cytochrome b5 reductase</fullName>
        <ecNumber evidence="6">1.6.2.2</ecNumber>
    </recommendedName>
</protein>
<evidence type="ECO:0000313" key="10">
    <source>
        <dbReference type="Proteomes" id="UP001363151"/>
    </source>
</evidence>
<evidence type="ECO:0000256" key="7">
    <source>
        <dbReference type="SAM" id="Phobius"/>
    </source>
</evidence>
<keyword evidence="5 6" id="KW-0520">NAD</keyword>
<dbReference type="PRINTS" id="PR00371">
    <property type="entry name" value="FPNCR"/>
</dbReference>
<keyword evidence="3 6" id="KW-0274">FAD</keyword>
<dbReference type="SUPFAM" id="SSF63380">
    <property type="entry name" value="Riboflavin synthase domain-like"/>
    <property type="match status" value="1"/>
</dbReference>
<dbReference type="InterPro" id="IPR001433">
    <property type="entry name" value="OxRdtase_FAD/NAD-bd"/>
</dbReference>
<dbReference type="Gene3D" id="3.40.50.80">
    <property type="entry name" value="Nucleotide-binding domain of ferredoxin-NADP reductase (FNR) module"/>
    <property type="match status" value="1"/>
</dbReference>
<evidence type="ECO:0000256" key="2">
    <source>
        <dbReference type="ARBA" id="ARBA00022630"/>
    </source>
</evidence>
<dbReference type="Proteomes" id="UP001363151">
    <property type="component" value="Unassembled WGS sequence"/>
</dbReference>
<comment type="caution">
    <text evidence="9">The sequence shown here is derived from an EMBL/GenBank/DDBJ whole genome shotgun (WGS) entry which is preliminary data.</text>
</comment>
<dbReference type="InterPro" id="IPR017938">
    <property type="entry name" value="Riboflavin_synthase-like_b-brl"/>
</dbReference>
<dbReference type="EC" id="1.6.2.2" evidence="6"/>
<gene>
    <name evidence="9" type="ORF">SO694_00027396</name>
</gene>
<dbReference type="InterPro" id="IPR008333">
    <property type="entry name" value="Cbr1-like_FAD-bd_dom"/>
</dbReference>
<dbReference type="PRINTS" id="PR00406">
    <property type="entry name" value="CYTB5RDTASE"/>
</dbReference>
<dbReference type="PANTHER" id="PTHR19370:SF185">
    <property type="entry name" value="NADH-CYTOCHROME B5 REDUCTASE"/>
    <property type="match status" value="1"/>
</dbReference>
<keyword evidence="10" id="KW-1185">Reference proteome</keyword>
<evidence type="ECO:0000256" key="5">
    <source>
        <dbReference type="ARBA" id="ARBA00023027"/>
    </source>
</evidence>
<feature type="domain" description="FAD-binding FR-type" evidence="8">
    <location>
        <begin position="32"/>
        <end position="161"/>
    </location>
</feature>
<organism evidence="9 10">
    <name type="scientific">Aureococcus anophagefferens</name>
    <name type="common">Harmful bloom alga</name>
    <dbReference type="NCBI Taxonomy" id="44056"/>
    <lineage>
        <taxon>Eukaryota</taxon>
        <taxon>Sar</taxon>
        <taxon>Stramenopiles</taxon>
        <taxon>Ochrophyta</taxon>
        <taxon>Pelagophyceae</taxon>
        <taxon>Pelagomonadales</taxon>
        <taxon>Pelagomonadaceae</taxon>
        <taxon>Aureococcus</taxon>
    </lineage>
</organism>
<dbReference type="Pfam" id="PF00970">
    <property type="entry name" value="FAD_binding_6"/>
    <property type="match status" value="2"/>
</dbReference>
<feature type="transmembrane region" description="Helical" evidence="7">
    <location>
        <begin position="6"/>
        <end position="25"/>
    </location>
</feature>
<keyword evidence="7" id="KW-1133">Transmembrane helix</keyword>
<dbReference type="InterPro" id="IPR017927">
    <property type="entry name" value="FAD-bd_FR_type"/>
</dbReference>
<comment type="similarity">
    <text evidence="6">Belongs to the flavoprotein pyridine nucleotide cytochrome reductase family.</text>
</comment>
<dbReference type="CDD" id="cd06183">
    <property type="entry name" value="cyt_b5_reduct_like"/>
    <property type="match status" value="1"/>
</dbReference>
<comment type="cofactor">
    <cofactor evidence="1 6">
        <name>FAD</name>
        <dbReference type="ChEBI" id="CHEBI:57692"/>
    </cofactor>
</comment>
<keyword evidence="2 6" id="KW-0285">Flavoprotein</keyword>
<keyword evidence="4 6" id="KW-0560">Oxidoreductase</keyword>
<dbReference type="SUPFAM" id="SSF52343">
    <property type="entry name" value="Ferredoxin reductase-like, C-terminal NADP-linked domain"/>
    <property type="match status" value="1"/>
</dbReference>
<keyword evidence="7" id="KW-0812">Transmembrane</keyword>
<dbReference type="PANTHER" id="PTHR19370">
    <property type="entry name" value="NADH-CYTOCHROME B5 REDUCTASE"/>
    <property type="match status" value="1"/>
</dbReference>
<reference evidence="9 10" key="1">
    <citation type="submission" date="2024-03" db="EMBL/GenBank/DDBJ databases">
        <title>Aureococcus anophagefferens CCMP1851 and Kratosvirus quantuckense: Draft genome of a second virus-susceptible host strain in the model system.</title>
        <authorList>
            <person name="Chase E."/>
            <person name="Truchon A.R."/>
            <person name="Schepens W."/>
            <person name="Wilhelm S.W."/>
        </authorList>
    </citation>
    <scope>NUCLEOTIDE SEQUENCE [LARGE SCALE GENOMIC DNA]</scope>
    <source>
        <strain evidence="9 10">CCMP1851</strain>
    </source>
</reference>
<name>A0ABR1FUU7_AURAN</name>
<evidence type="ECO:0000313" key="9">
    <source>
        <dbReference type="EMBL" id="KAK7239165.1"/>
    </source>
</evidence>
<dbReference type="InterPro" id="IPR001709">
    <property type="entry name" value="Flavoprot_Pyr_Nucl_cyt_Rdtase"/>
</dbReference>
<evidence type="ECO:0000256" key="6">
    <source>
        <dbReference type="RuleBase" id="RU361226"/>
    </source>
</evidence>
<dbReference type="PROSITE" id="PS51384">
    <property type="entry name" value="FAD_FR"/>
    <property type="match status" value="1"/>
</dbReference>
<evidence type="ECO:0000259" key="8">
    <source>
        <dbReference type="PROSITE" id="PS51384"/>
    </source>
</evidence>
<comment type="catalytic activity">
    <reaction evidence="6">
        <text>2 Fe(III)-[cytochrome b5] + NADH = 2 Fe(II)-[cytochrome b5] + NAD(+) + H(+)</text>
        <dbReference type="Rhea" id="RHEA:46680"/>
        <dbReference type="Rhea" id="RHEA-COMP:10438"/>
        <dbReference type="Rhea" id="RHEA-COMP:10439"/>
        <dbReference type="ChEBI" id="CHEBI:15378"/>
        <dbReference type="ChEBI" id="CHEBI:29033"/>
        <dbReference type="ChEBI" id="CHEBI:29034"/>
        <dbReference type="ChEBI" id="CHEBI:57540"/>
        <dbReference type="ChEBI" id="CHEBI:57945"/>
        <dbReference type="EC" id="1.6.2.2"/>
    </reaction>
</comment>
<dbReference type="Pfam" id="PF00175">
    <property type="entry name" value="NAD_binding_1"/>
    <property type="match status" value="1"/>
</dbReference>
<evidence type="ECO:0000256" key="4">
    <source>
        <dbReference type="ARBA" id="ARBA00023002"/>
    </source>
</evidence>
<evidence type="ECO:0000256" key="3">
    <source>
        <dbReference type="ARBA" id="ARBA00022827"/>
    </source>
</evidence>
<dbReference type="InterPro" id="IPR039261">
    <property type="entry name" value="FNR_nucleotide-bd"/>
</dbReference>